<dbReference type="InterPro" id="IPR050312">
    <property type="entry name" value="IolE/XylAMocC-like"/>
</dbReference>
<reference evidence="2 3" key="1">
    <citation type="submission" date="2018-05" db="EMBL/GenBank/DDBJ databases">
        <title>The Hungate 1000. A catalogue of reference genomes from the rumen microbiome.</title>
        <authorList>
            <person name="Kelly W."/>
        </authorList>
    </citation>
    <scope>NUCLEOTIDE SEQUENCE [LARGE SCALE GENOMIC DNA]</scope>
    <source>
        <strain evidence="2 3">NLAE-zl-C242</strain>
    </source>
</reference>
<accession>A0A2Y9B9C4</accession>
<dbReference type="InterPro" id="IPR036237">
    <property type="entry name" value="Xyl_isomerase-like_sf"/>
</dbReference>
<dbReference type="SUPFAM" id="SSF51658">
    <property type="entry name" value="Xylose isomerase-like"/>
    <property type="match status" value="1"/>
</dbReference>
<evidence type="ECO:0000313" key="3">
    <source>
        <dbReference type="Proteomes" id="UP000245845"/>
    </source>
</evidence>
<dbReference type="RefSeq" id="WP_109729984.1">
    <property type="nucleotide sequence ID" value="NZ_BAAACK010000006.1"/>
</dbReference>
<name>A0A2Y9B9C4_9FIRM</name>
<sequence length="291" mass="33273">MKEKFMISGFADEISADFTTQLETVTGLGMHYISLRSANRKGIEAYTEEEVKEQLLPELARFKVQVSSLGSPIGKTGVEDEEGFQKQLKQLDTLCRIAGILNCRYIRIFSFYIPDGKNPEDYRETVFTRMARFLEIAQNYGLVLLHENEKGIFGDTKERCRLLMEEFRDPHLRCAFDFANFVQCKEDTEACWNLLKPYISYIHIKDAQSGNKENVVCGTGDGKIQKLLTRAIREEGYEGFLTLEPHLVLFDSLSSLEREDAKSIIRENKAKDGAEGYAMQYHALCKILEGM</sequence>
<keyword evidence="3" id="KW-1185">Reference proteome</keyword>
<dbReference type="PANTHER" id="PTHR12110">
    <property type="entry name" value="HYDROXYPYRUVATE ISOMERASE"/>
    <property type="match status" value="1"/>
</dbReference>
<evidence type="ECO:0000259" key="1">
    <source>
        <dbReference type="Pfam" id="PF01261"/>
    </source>
</evidence>
<dbReference type="Gene3D" id="3.20.20.150">
    <property type="entry name" value="Divalent-metal-dependent TIM barrel enzymes"/>
    <property type="match status" value="1"/>
</dbReference>
<dbReference type="Proteomes" id="UP000245845">
    <property type="component" value="Unassembled WGS sequence"/>
</dbReference>
<dbReference type="InterPro" id="IPR013022">
    <property type="entry name" value="Xyl_isomerase-like_TIM-brl"/>
</dbReference>
<evidence type="ECO:0000313" key="2">
    <source>
        <dbReference type="EMBL" id="PWJ31262.1"/>
    </source>
</evidence>
<proteinExistence type="predicted"/>
<dbReference type="Pfam" id="PF01261">
    <property type="entry name" value="AP_endonuc_2"/>
    <property type="match status" value="1"/>
</dbReference>
<feature type="domain" description="Xylose isomerase-like TIM barrel" evidence="1">
    <location>
        <begin position="28"/>
        <end position="246"/>
    </location>
</feature>
<dbReference type="EMBL" id="QGDL01000002">
    <property type="protein sequence ID" value="PWJ31262.1"/>
    <property type="molecule type" value="Genomic_DNA"/>
</dbReference>
<protein>
    <submittedName>
        <fullName evidence="2">Sugar phosphate isomerase/epimerase</fullName>
    </submittedName>
</protein>
<comment type="caution">
    <text evidence="2">The sequence shown here is derived from an EMBL/GenBank/DDBJ whole genome shotgun (WGS) entry which is preliminary data.</text>
</comment>
<dbReference type="AlphaFoldDB" id="A0A2Y9B9C4"/>
<keyword evidence="2" id="KW-0413">Isomerase</keyword>
<dbReference type="PANTHER" id="PTHR12110:SF53">
    <property type="entry name" value="BLR5974 PROTEIN"/>
    <property type="match status" value="1"/>
</dbReference>
<gene>
    <name evidence="2" type="ORF">A8806_102118</name>
</gene>
<dbReference type="GO" id="GO:0016853">
    <property type="term" value="F:isomerase activity"/>
    <property type="evidence" value="ECO:0007669"/>
    <property type="project" value="UniProtKB-KW"/>
</dbReference>
<organism evidence="2 3">
    <name type="scientific">Faecalicatena orotica</name>
    <dbReference type="NCBI Taxonomy" id="1544"/>
    <lineage>
        <taxon>Bacteria</taxon>
        <taxon>Bacillati</taxon>
        <taxon>Bacillota</taxon>
        <taxon>Clostridia</taxon>
        <taxon>Lachnospirales</taxon>
        <taxon>Lachnospiraceae</taxon>
        <taxon>Faecalicatena</taxon>
    </lineage>
</organism>
<dbReference type="OrthoDB" id="9815124at2"/>